<evidence type="ECO:0000313" key="2">
    <source>
        <dbReference type="EMBL" id="KUJ18913.1"/>
    </source>
</evidence>
<evidence type="ECO:0000256" key="1">
    <source>
        <dbReference type="SAM" id="Phobius"/>
    </source>
</evidence>
<gene>
    <name evidence="2" type="ORF">LY89DRAFT_507637</name>
</gene>
<reference evidence="2 3" key="1">
    <citation type="submission" date="2015-10" db="EMBL/GenBank/DDBJ databases">
        <title>Full genome of DAOMC 229536 Phialocephala scopiformis, a fungal endophyte of spruce producing the potent anti-insectan compound rugulosin.</title>
        <authorList>
            <consortium name="DOE Joint Genome Institute"/>
            <person name="Walker A.K."/>
            <person name="Frasz S.L."/>
            <person name="Seifert K.A."/>
            <person name="Miller J.D."/>
            <person name="Mondo S.J."/>
            <person name="Labutti K."/>
            <person name="Lipzen A."/>
            <person name="Dockter R."/>
            <person name="Kennedy M."/>
            <person name="Grigoriev I.V."/>
            <person name="Spatafora J.W."/>
        </authorList>
    </citation>
    <scope>NUCLEOTIDE SEQUENCE [LARGE SCALE GENOMIC DNA]</scope>
    <source>
        <strain evidence="2 3">CBS 120377</strain>
    </source>
</reference>
<keyword evidence="1" id="KW-1133">Transmembrane helix</keyword>
<dbReference type="GeneID" id="28817766"/>
<dbReference type="RefSeq" id="XP_018073268.1">
    <property type="nucleotide sequence ID" value="XM_018208040.1"/>
</dbReference>
<proteinExistence type="predicted"/>
<dbReference type="KEGG" id="psco:LY89DRAFT_507637"/>
<keyword evidence="1" id="KW-0472">Membrane</keyword>
<dbReference type="AlphaFoldDB" id="A0A194XFG6"/>
<sequence length="283" mass="31384">MPDFRASLPIALTIPAAGILIATYLYNRPLPLPKERKISVTEELSHSFASGPSPKSLGIVNPRNHIQLTDSRSINLLRSEISRSHLRDGDAMVSDEEILARFLVGFFGGWSFTPERGLLAALRRMGKKFIEAKYTEMPSSGHPIDTLGGFSKTKLPPKGTILFGGNFMVLDTRVFFPPGSPSSASSLATREVPSYIDIGFGDPVISYVDVAFGADQKNFSGLHRFEIQYHPTKKEGEELTVWYSSLSCNPSLNRAPFPKWTVAFHRWYAMCLFRDGIEGVIRG</sequence>
<name>A0A194XFG6_MOLSC</name>
<dbReference type="OrthoDB" id="3354680at2759"/>
<keyword evidence="1" id="KW-0812">Transmembrane</keyword>
<accession>A0A194XFG6</accession>
<organism evidence="2 3">
    <name type="scientific">Mollisia scopiformis</name>
    <name type="common">Conifer needle endophyte fungus</name>
    <name type="synonym">Phialocephala scopiformis</name>
    <dbReference type="NCBI Taxonomy" id="149040"/>
    <lineage>
        <taxon>Eukaryota</taxon>
        <taxon>Fungi</taxon>
        <taxon>Dikarya</taxon>
        <taxon>Ascomycota</taxon>
        <taxon>Pezizomycotina</taxon>
        <taxon>Leotiomycetes</taxon>
        <taxon>Helotiales</taxon>
        <taxon>Mollisiaceae</taxon>
        <taxon>Mollisia</taxon>
    </lineage>
</organism>
<protein>
    <submittedName>
        <fullName evidence="2">Uncharacterized protein</fullName>
    </submittedName>
</protein>
<evidence type="ECO:0000313" key="3">
    <source>
        <dbReference type="Proteomes" id="UP000070700"/>
    </source>
</evidence>
<dbReference type="EMBL" id="KQ947412">
    <property type="protein sequence ID" value="KUJ18913.1"/>
    <property type="molecule type" value="Genomic_DNA"/>
</dbReference>
<dbReference type="Proteomes" id="UP000070700">
    <property type="component" value="Unassembled WGS sequence"/>
</dbReference>
<feature type="transmembrane region" description="Helical" evidence="1">
    <location>
        <begin position="6"/>
        <end position="27"/>
    </location>
</feature>
<keyword evidence="3" id="KW-1185">Reference proteome</keyword>
<dbReference type="InParanoid" id="A0A194XFG6"/>